<evidence type="ECO:0000256" key="13">
    <source>
        <dbReference type="SAM" id="MobiDB-lite"/>
    </source>
</evidence>
<keyword evidence="4" id="KW-0107">Calcium channel</keyword>
<feature type="transmembrane region" description="Helical" evidence="14">
    <location>
        <begin position="745"/>
        <end position="766"/>
    </location>
</feature>
<evidence type="ECO:0000256" key="8">
    <source>
        <dbReference type="ARBA" id="ARBA00022989"/>
    </source>
</evidence>
<evidence type="ECO:0000256" key="10">
    <source>
        <dbReference type="ARBA" id="ARBA00023136"/>
    </source>
</evidence>
<feature type="transmembrane region" description="Helical" evidence="14">
    <location>
        <begin position="778"/>
        <end position="799"/>
    </location>
</feature>
<feature type="domain" description="Ion transport" evidence="15">
    <location>
        <begin position="134"/>
        <end position="397"/>
    </location>
</feature>
<feature type="region of interest" description="Disordered" evidence="13">
    <location>
        <begin position="818"/>
        <end position="837"/>
    </location>
</feature>
<keyword evidence="9" id="KW-0406">Ion transport</keyword>
<evidence type="ECO:0000259" key="15">
    <source>
        <dbReference type="Pfam" id="PF00520"/>
    </source>
</evidence>
<dbReference type="InterPro" id="IPR027359">
    <property type="entry name" value="Volt_channel_dom_sf"/>
</dbReference>
<comment type="caution">
    <text evidence="16">The sequence shown here is derived from an EMBL/GenBank/DDBJ whole genome shotgun (WGS) entry which is preliminary data.</text>
</comment>
<feature type="transmembrane region" description="Helical" evidence="14">
    <location>
        <begin position="131"/>
        <end position="153"/>
    </location>
</feature>
<feature type="transmembrane region" description="Helical" evidence="14">
    <location>
        <begin position="165"/>
        <end position="185"/>
    </location>
</feature>
<keyword evidence="10 14" id="KW-0472">Membrane</keyword>
<keyword evidence="8 14" id="KW-1133">Transmembrane helix</keyword>
<evidence type="ECO:0000256" key="14">
    <source>
        <dbReference type="SAM" id="Phobius"/>
    </source>
</evidence>
<sequence>MESAGSPYWCSKRRQGSQKWQIDANGLKTLNEDHLENKGDGGGDIRGQDGKEEHVKATRSCTVTVKRRAVLKTLAAGDTIGREDGFSSRHATGNMSNWALLGDELPSIQASRALVRAYEQVKTPVTASHRIVLWITLVSTIFIFLSFILVGVALDYAPNWFGWKWVDSFFGVFFILESLLKICAMGPRTYFCGREKWWNLFDSGISLAALAELIYNLVSRGIENTMPTRIALTLRVLRLARVSFYMKLIQTPLLQELANIVQGFLVAVPSLFWVLVTLSVVIYVAALAMRATVAQLSSDLQSLDVCGSGDLYDLNVTLPAGCGGLADVYGQEYCGTVLGCMFTIFRCILGDCTTKGGRSLTLMWSHGYGVQFDVFYAFSMVCVIFGMFNIITAIFVEATMNGLKDSETERKYAQAYESNYMTEQLGKIVLSITKHVQNLRKAETVQDRLKRSLSWGSNSSTDSMDKEMFLTEEEFISAIRATDVRMLLDDLDVVLEPRPGVFEAFNSEEDGTVSMSELVSGLMSFRGELHKVGVSLGIPKTIPRATPAAPRQKLLIFGKQPRRESVLFEYHRHPWVALVEMLMLIQDVGGTRTNPVLHMLLDKRRGERRGMVDVAALSPLWHIARETMVVRPRPEDGDVSCKEMESCCACLSRLISVLGALLVVFLALFGMACVVIDGVVRVQKDLPLYELGAHTIVQRAKAFVKSLSLTFPEAFLTMVSEKLLDEAKLMLSTALGGLLEYLSNVIFELLMLGLYVLFWLCTPMPIASTTETIFRRYLFLKGTACLGYGVCVGLVFYLLKLQLPVVFGTSAGESRFTRPSQKQRLPSDRTEGLLPIL</sequence>
<keyword evidence="7" id="KW-0851">Voltage-gated channel</keyword>
<feature type="transmembrane region" description="Helical" evidence="14">
    <location>
        <begin position="654"/>
        <end position="680"/>
    </location>
</feature>
<feature type="transmembrane region" description="Helical" evidence="14">
    <location>
        <begin position="374"/>
        <end position="396"/>
    </location>
</feature>
<keyword evidence="5 14" id="KW-0812">Transmembrane</keyword>
<dbReference type="InterPro" id="IPR005821">
    <property type="entry name" value="Ion_trans_dom"/>
</dbReference>
<feature type="region of interest" description="Disordered" evidence="13">
    <location>
        <begin position="32"/>
        <end position="53"/>
    </location>
</feature>
<protein>
    <submittedName>
        <fullName evidence="16">Ion_trans domain-containing protein</fullName>
    </submittedName>
</protein>
<evidence type="ECO:0000256" key="7">
    <source>
        <dbReference type="ARBA" id="ARBA00022882"/>
    </source>
</evidence>
<accession>A0ABP0IUL7</accession>
<dbReference type="Proteomes" id="UP001642464">
    <property type="component" value="Unassembled WGS sequence"/>
</dbReference>
<reference evidence="16 17" key="1">
    <citation type="submission" date="2024-02" db="EMBL/GenBank/DDBJ databases">
        <authorList>
            <person name="Chen Y."/>
            <person name="Shah S."/>
            <person name="Dougan E. K."/>
            <person name="Thang M."/>
            <person name="Chan C."/>
        </authorList>
    </citation>
    <scope>NUCLEOTIDE SEQUENCE [LARGE SCALE GENOMIC DNA]</scope>
</reference>
<dbReference type="PANTHER" id="PTHR45628">
    <property type="entry name" value="VOLTAGE-DEPENDENT CALCIUM CHANNEL TYPE A SUBUNIT ALPHA-1"/>
    <property type="match status" value="1"/>
</dbReference>
<evidence type="ECO:0000256" key="4">
    <source>
        <dbReference type="ARBA" id="ARBA00022673"/>
    </source>
</evidence>
<dbReference type="Gene3D" id="1.20.120.350">
    <property type="entry name" value="Voltage-gated potassium channels. Chain C"/>
    <property type="match status" value="1"/>
</dbReference>
<keyword evidence="2" id="KW-0813">Transport</keyword>
<evidence type="ECO:0000256" key="9">
    <source>
        <dbReference type="ARBA" id="ARBA00023065"/>
    </source>
</evidence>
<keyword evidence="6" id="KW-0106">Calcium</keyword>
<gene>
    <name evidence="16" type="ORF">SCF082_LOCUS8740</name>
</gene>
<dbReference type="InterPro" id="IPR050599">
    <property type="entry name" value="VDCC_alpha-1_subunit"/>
</dbReference>
<name>A0ABP0IUL7_9DINO</name>
<evidence type="ECO:0000256" key="1">
    <source>
        <dbReference type="ARBA" id="ARBA00004141"/>
    </source>
</evidence>
<evidence type="ECO:0000313" key="17">
    <source>
        <dbReference type="Proteomes" id="UP001642464"/>
    </source>
</evidence>
<evidence type="ECO:0000256" key="3">
    <source>
        <dbReference type="ARBA" id="ARBA00022568"/>
    </source>
</evidence>
<comment type="subcellular location">
    <subcellularLocation>
        <location evidence="1">Membrane</location>
        <topology evidence="1">Multi-pass membrane protein</topology>
    </subcellularLocation>
</comment>
<keyword evidence="12" id="KW-0407">Ion channel</keyword>
<feature type="transmembrane region" description="Helical" evidence="14">
    <location>
        <begin position="260"/>
        <end position="286"/>
    </location>
</feature>
<evidence type="ECO:0000313" key="16">
    <source>
        <dbReference type="EMBL" id="CAK9005776.1"/>
    </source>
</evidence>
<organism evidence="16 17">
    <name type="scientific">Durusdinium trenchii</name>
    <dbReference type="NCBI Taxonomy" id="1381693"/>
    <lineage>
        <taxon>Eukaryota</taxon>
        <taxon>Sar</taxon>
        <taxon>Alveolata</taxon>
        <taxon>Dinophyceae</taxon>
        <taxon>Suessiales</taxon>
        <taxon>Symbiodiniaceae</taxon>
        <taxon>Durusdinium</taxon>
    </lineage>
</organism>
<proteinExistence type="predicted"/>
<keyword evidence="3" id="KW-0109">Calcium transport</keyword>
<keyword evidence="11" id="KW-0325">Glycoprotein</keyword>
<dbReference type="EMBL" id="CAXAMM010005025">
    <property type="protein sequence ID" value="CAK9005776.1"/>
    <property type="molecule type" value="Genomic_DNA"/>
</dbReference>
<dbReference type="SUPFAM" id="SSF81324">
    <property type="entry name" value="Voltage-gated potassium channels"/>
    <property type="match status" value="1"/>
</dbReference>
<evidence type="ECO:0000256" key="11">
    <source>
        <dbReference type="ARBA" id="ARBA00023180"/>
    </source>
</evidence>
<dbReference type="Pfam" id="PF00520">
    <property type="entry name" value="Ion_trans"/>
    <property type="match status" value="1"/>
</dbReference>
<evidence type="ECO:0000256" key="5">
    <source>
        <dbReference type="ARBA" id="ARBA00022692"/>
    </source>
</evidence>
<keyword evidence="17" id="KW-1185">Reference proteome</keyword>
<evidence type="ECO:0000256" key="6">
    <source>
        <dbReference type="ARBA" id="ARBA00022837"/>
    </source>
</evidence>
<dbReference type="Gene3D" id="1.10.287.70">
    <property type="match status" value="1"/>
</dbReference>
<evidence type="ECO:0000256" key="12">
    <source>
        <dbReference type="ARBA" id="ARBA00023303"/>
    </source>
</evidence>
<evidence type="ECO:0000256" key="2">
    <source>
        <dbReference type="ARBA" id="ARBA00022448"/>
    </source>
</evidence>
<dbReference type="PANTHER" id="PTHR45628:SF7">
    <property type="entry name" value="VOLTAGE-DEPENDENT CALCIUM CHANNEL TYPE A SUBUNIT ALPHA-1"/>
    <property type="match status" value="1"/>
</dbReference>